<dbReference type="Proteomes" id="UP000759131">
    <property type="component" value="Unassembled WGS sequence"/>
</dbReference>
<proteinExistence type="predicted"/>
<organism evidence="1">
    <name type="scientific">Medioppia subpectinata</name>
    <dbReference type="NCBI Taxonomy" id="1979941"/>
    <lineage>
        <taxon>Eukaryota</taxon>
        <taxon>Metazoa</taxon>
        <taxon>Ecdysozoa</taxon>
        <taxon>Arthropoda</taxon>
        <taxon>Chelicerata</taxon>
        <taxon>Arachnida</taxon>
        <taxon>Acari</taxon>
        <taxon>Acariformes</taxon>
        <taxon>Sarcoptiformes</taxon>
        <taxon>Oribatida</taxon>
        <taxon>Brachypylina</taxon>
        <taxon>Oppioidea</taxon>
        <taxon>Oppiidae</taxon>
        <taxon>Medioppia</taxon>
    </lineage>
</organism>
<dbReference type="AlphaFoldDB" id="A0A7R9PYS4"/>
<accession>A0A7R9PYS4</accession>
<dbReference type="OrthoDB" id="430044at2759"/>
<name>A0A7R9PYS4_9ACAR</name>
<evidence type="ECO:0000313" key="1">
    <source>
        <dbReference type="EMBL" id="CAD7625795.1"/>
    </source>
</evidence>
<sequence>MFFVNIPTGLIRTNALNATNIKHLHKNIILTYIKAGPACTDPNEVLVNSECRCAPDFHKPTPTSKCTALKCKSDNDCITLWETDRVCDKLLGSCLCALGYREYLENGRKCVLHITQSCSTTTKCQDTQEVCVGGHCLPAPNVRYDDKTKKYVPYKCATEMNQCAPHWDDKRRCDTTLNACVCLSDDYRENMLNGRKCEPYAAHVCKDGKTCNKDEVCIEGQCRCPPDTHWDDKTGKCAAHKCTGSIDCSHPWDQYRKCVLPAGKCQCLSHDFRENIKNGRKCEPFVAPICKDAKTCGKTEACVDGHCRCAVDTQWDDLTATCKAHPCTMDGECSPEWDRNRRCDKPTKKCACLTHDFRENKLNGLKCEPFVPKPCVANATNGEAIAANGTCAKGELCVGGKCWCPANQRWDDKTGKCVAFKCTLDAECVTAWDPHRRCDMTNPANHTCACLTKQYWEVKSMGFQCVFGSAYGLIHNSSWLWVLMAGVSSAYLVIGSSTCTVQEQAAMGSNWNNVQMMLGGRAVDLFVEILINQVVTNQDGNRAINYLAINYLGTDLVTQLAKYKISGMKFHICL</sequence>
<protein>
    <submittedName>
        <fullName evidence="1">Uncharacterized protein</fullName>
    </submittedName>
</protein>
<evidence type="ECO:0000313" key="2">
    <source>
        <dbReference type="Proteomes" id="UP000759131"/>
    </source>
</evidence>
<dbReference type="EMBL" id="CAJPIZ010003325">
    <property type="protein sequence ID" value="CAG2106225.1"/>
    <property type="molecule type" value="Genomic_DNA"/>
</dbReference>
<reference evidence="1" key="1">
    <citation type="submission" date="2020-11" db="EMBL/GenBank/DDBJ databases">
        <authorList>
            <person name="Tran Van P."/>
        </authorList>
    </citation>
    <scope>NUCLEOTIDE SEQUENCE</scope>
</reference>
<dbReference type="EMBL" id="OC857900">
    <property type="protein sequence ID" value="CAD7625795.1"/>
    <property type="molecule type" value="Genomic_DNA"/>
</dbReference>
<keyword evidence="2" id="KW-1185">Reference proteome</keyword>
<gene>
    <name evidence="1" type="ORF">OSB1V03_LOCUS6228</name>
</gene>